<keyword evidence="5 7" id="KW-1133">Transmembrane helix</keyword>
<sequence>MESKQLTEGSIYRTVFFFSLPLLFGNILQSLNGTINSIWVGHYLGANAFAATANVNNINFLVFSLTFGIAMASSIFVGQHYGAKRYVEAKRVIGTGFTFFVLFSLIVTILSEVFATNLLGLLHTPKSVMPYAVPYLRIFMITVTFSNLYNFMTMALRGTGDSKTPFYFLLISVVIDTGMNPVLIFGLGPFPKMGIEGSATATLSAQIISLVCLVVFLYWHQHPLSLRGTDLRYLWPNAHLMKLMIQRGMSMGLQMLVVSTSSMALINLVNTFGSTAVAAFSASMNITNYISMPAMAVGASVSNICAQNVGANQWDRVKRTFEAGLLYNLVMTGALAALVYLFNKDVLHLFVTEPSVVALGMHVNEITAWSFILFGVMNIIVSTVRSTGAVLFPLLISFVTQWVIRIPFSYILAYHSGIDWIWWSFPMSFFVSDVLLLIYYFQGGWKRITLHGLSSKQADTLEESF</sequence>
<organism evidence="8 9">
    <name type="scientific">Alicyclobacillus ferrooxydans</name>
    <dbReference type="NCBI Taxonomy" id="471514"/>
    <lineage>
        <taxon>Bacteria</taxon>
        <taxon>Bacillati</taxon>
        <taxon>Bacillota</taxon>
        <taxon>Bacilli</taxon>
        <taxon>Bacillales</taxon>
        <taxon>Alicyclobacillaceae</taxon>
        <taxon>Alicyclobacillus</taxon>
    </lineage>
</organism>
<dbReference type="AlphaFoldDB" id="A0A0P9EQT9"/>
<dbReference type="RefSeq" id="WP_054971223.1">
    <property type="nucleotide sequence ID" value="NZ_LJCO01000096.1"/>
</dbReference>
<feature type="transmembrane region" description="Helical" evidence="7">
    <location>
        <begin position="199"/>
        <end position="219"/>
    </location>
</feature>
<feature type="transmembrane region" description="Helical" evidence="7">
    <location>
        <begin position="251"/>
        <end position="269"/>
    </location>
</feature>
<dbReference type="CDD" id="cd13138">
    <property type="entry name" value="MATE_yoeA_like"/>
    <property type="match status" value="1"/>
</dbReference>
<dbReference type="GO" id="GO:0005886">
    <property type="term" value="C:plasma membrane"/>
    <property type="evidence" value="ECO:0007669"/>
    <property type="project" value="UniProtKB-SubCell"/>
</dbReference>
<feature type="transmembrane region" description="Helical" evidence="7">
    <location>
        <begin position="362"/>
        <end position="381"/>
    </location>
</feature>
<keyword evidence="3" id="KW-1003">Cell membrane</keyword>
<dbReference type="Proteomes" id="UP000050482">
    <property type="component" value="Unassembled WGS sequence"/>
</dbReference>
<gene>
    <name evidence="8" type="ORF">AN477_21450</name>
</gene>
<dbReference type="OrthoDB" id="9776324at2"/>
<dbReference type="PANTHER" id="PTHR43549:SF3">
    <property type="entry name" value="MULTIDRUG RESISTANCE PROTEIN YPNP-RELATED"/>
    <property type="match status" value="1"/>
</dbReference>
<feature type="transmembrane region" description="Helical" evidence="7">
    <location>
        <begin position="93"/>
        <end position="115"/>
    </location>
</feature>
<evidence type="ECO:0000256" key="4">
    <source>
        <dbReference type="ARBA" id="ARBA00022692"/>
    </source>
</evidence>
<dbReference type="Pfam" id="PF01554">
    <property type="entry name" value="MatE"/>
    <property type="match status" value="2"/>
</dbReference>
<reference evidence="8 9" key="1">
    <citation type="submission" date="2015-09" db="EMBL/GenBank/DDBJ databases">
        <title>Draft genome sequence of Alicyclobacillus ferrooxydans DSM 22381.</title>
        <authorList>
            <person name="Hemp J."/>
        </authorList>
    </citation>
    <scope>NUCLEOTIDE SEQUENCE [LARGE SCALE GENOMIC DNA]</scope>
    <source>
        <strain evidence="8 9">TC-34</strain>
    </source>
</reference>
<dbReference type="GO" id="GO:0015297">
    <property type="term" value="F:antiporter activity"/>
    <property type="evidence" value="ECO:0007669"/>
    <property type="project" value="InterPro"/>
</dbReference>
<feature type="transmembrane region" description="Helical" evidence="7">
    <location>
        <begin position="388"/>
        <end position="408"/>
    </location>
</feature>
<feature type="transmembrane region" description="Helical" evidence="7">
    <location>
        <begin position="289"/>
        <end position="311"/>
    </location>
</feature>
<dbReference type="PIRSF" id="PIRSF006603">
    <property type="entry name" value="DinF"/>
    <property type="match status" value="1"/>
</dbReference>
<evidence type="ECO:0000256" key="7">
    <source>
        <dbReference type="SAM" id="Phobius"/>
    </source>
</evidence>
<dbReference type="GO" id="GO:0042910">
    <property type="term" value="F:xenobiotic transmembrane transporter activity"/>
    <property type="evidence" value="ECO:0007669"/>
    <property type="project" value="InterPro"/>
</dbReference>
<accession>A0A0P9EQT9</accession>
<dbReference type="InterPro" id="IPR052031">
    <property type="entry name" value="Membrane_Transporter-Flippase"/>
</dbReference>
<evidence type="ECO:0000256" key="6">
    <source>
        <dbReference type="ARBA" id="ARBA00023136"/>
    </source>
</evidence>
<dbReference type="EMBL" id="LJCO01000096">
    <property type="protein sequence ID" value="KPV40858.1"/>
    <property type="molecule type" value="Genomic_DNA"/>
</dbReference>
<dbReference type="PATRIC" id="fig|471514.4.peg.1796"/>
<feature type="transmembrane region" description="Helical" evidence="7">
    <location>
        <begin position="135"/>
        <end position="154"/>
    </location>
</feature>
<dbReference type="PANTHER" id="PTHR43549">
    <property type="entry name" value="MULTIDRUG RESISTANCE PROTEIN YPNP-RELATED"/>
    <property type="match status" value="1"/>
</dbReference>
<comment type="caution">
    <text evidence="8">The sequence shown here is derived from an EMBL/GenBank/DDBJ whole genome shotgun (WGS) entry which is preliminary data.</text>
</comment>
<evidence type="ECO:0000313" key="9">
    <source>
        <dbReference type="Proteomes" id="UP000050482"/>
    </source>
</evidence>
<feature type="transmembrane region" description="Helical" evidence="7">
    <location>
        <begin position="166"/>
        <end position="187"/>
    </location>
</feature>
<evidence type="ECO:0000256" key="1">
    <source>
        <dbReference type="ARBA" id="ARBA00004651"/>
    </source>
</evidence>
<feature type="transmembrane region" description="Helical" evidence="7">
    <location>
        <begin position="323"/>
        <end position="342"/>
    </location>
</feature>
<evidence type="ECO:0000256" key="2">
    <source>
        <dbReference type="ARBA" id="ARBA00022448"/>
    </source>
</evidence>
<dbReference type="NCBIfam" id="TIGR00797">
    <property type="entry name" value="matE"/>
    <property type="match status" value="1"/>
</dbReference>
<keyword evidence="4 7" id="KW-0812">Transmembrane</keyword>
<feature type="transmembrane region" description="Helical" evidence="7">
    <location>
        <begin position="420"/>
        <end position="441"/>
    </location>
</feature>
<keyword evidence="9" id="KW-1185">Reference proteome</keyword>
<feature type="transmembrane region" description="Helical" evidence="7">
    <location>
        <begin position="60"/>
        <end position="81"/>
    </location>
</feature>
<comment type="subcellular location">
    <subcellularLocation>
        <location evidence="1">Cell membrane</location>
        <topology evidence="1">Multi-pass membrane protein</topology>
    </subcellularLocation>
</comment>
<protein>
    <submittedName>
        <fullName evidence="8">Multidrug transporter MatE</fullName>
    </submittedName>
</protein>
<keyword evidence="6 7" id="KW-0472">Membrane</keyword>
<evidence type="ECO:0000256" key="5">
    <source>
        <dbReference type="ARBA" id="ARBA00022989"/>
    </source>
</evidence>
<proteinExistence type="predicted"/>
<keyword evidence="2" id="KW-0813">Transport</keyword>
<name>A0A0P9EQT9_9BACL</name>
<evidence type="ECO:0000256" key="3">
    <source>
        <dbReference type="ARBA" id="ARBA00022475"/>
    </source>
</evidence>
<dbReference type="InterPro" id="IPR002528">
    <property type="entry name" value="MATE_fam"/>
</dbReference>
<dbReference type="STRING" id="471514.AN477_21450"/>
<evidence type="ECO:0000313" key="8">
    <source>
        <dbReference type="EMBL" id="KPV40858.1"/>
    </source>
</evidence>
<dbReference type="InterPro" id="IPR048279">
    <property type="entry name" value="MdtK-like"/>
</dbReference>